<evidence type="ECO:0000313" key="4">
    <source>
        <dbReference type="Proteomes" id="UP001317779"/>
    </source>
</evidence>
<feature type="transmembrane region" description="Helical" evidence="1">
    <location>
        <begin position="153"/>
        <end position="173"/>
    </location>
</feature>
<keyword evidence="1" id="KW-1133">Transmembrane helix</keyword>
<dbReference type="InterPro" id="IPR036938">
    <property type="entry name" value="PAP2/HPO_sf"/>
</dbReference>
<dbReference type="InterPro" id="IPR000326">
    <property type="entry name" value="PAP2/HPO"/>
</dbReference>
<protein>
    <recommendedName>
        <fullName evidence="2">Phosphatidic acid phosphatase type 2/haloperoxidase domain-containing protein</fullName>
    </recommendedName>
</protein>
<name>A0ABM8E0M5_9MICO</name>
<dbReference type="Pfam" id="PF01569">
    <property type="entry name" value="PAP2"/>
    <property type="match status" value="1"/>
</dbReference>
<accession>A0ABM8E0M5</accession>
<dbReference type="SUPFAM" id="SSF48317">
    <property type="entry name" value="Acid phosphatase/Vanadium-dependent haloperoxidase"/>
    <property type="match status" value="1"/>
</dbReference>
<evidence type="ECO:0000256" key="1">
    <source>
        <dbReference type="SAM" id="Phobius"/>
    </source>
</evidence>
<evidence type="ECO:0000313" key="3">
    <source>
        <dbReference type="EMBL" id="BDV31483.1"/>
    </source>
</evidence>
<dbReference type="Proteomes" id="UP001317779">
    <property type="component" value="Chromosome"/>
</dbReference>
<dbReference type="SMART" id="SM00014">
    <property type="entry name" value="acidPPc"/>
    <property type="match status" value="1"/>
</dbReference>
<evidence type="ECO:0000259" key="2">
    <source>
        <dbReference type="SMART" id="SM00014"/>
    </source>
</evidence>
<dbReference type="PANTHER" id="PTHR14969">
    <property type="entry name" value="SPHINGOSINE-1-PHOSPHATE PHOSPHOHYDROLASE"/>
    <property type="match status" value="1"/>
</dbReference>
<dbReference type="EMBL" id="AP027141">
    <property type="protein sequence ID" value="BDV31483.1"/>
    <property type="molecule type" value="Genomic_DNA"/>
</dbReference>
<keyword evidence="1" id="KW-0812">Transmembrane</keyword>
<keyword evidence="1" id="KW-0472">Membrane</keyword>
<dbReference type="CDD" id="cd03392">
    <property type="entry name" value="PAP2_like_2"/>
    <property type="match status" value="1"/>
</dbReference>
<dbReference type="PANTHER" id="PTHR14969:SF13">
    <property type="entry name" value="AT30094P"/>
    <property type="match status" value="1"/>
</dbReference>
<gene>
    <name evidence="3" type="ORF">Microterr_21430</name>
</gene>
<dbReference type="RefSeq" id="WP_263797924.1">
    <property type="nucleotide sequence ID" value="NZ_AP027141.1"/>
</dbReference>
<proteinExistence type="predicted"/>
<feature type="transmembrane region" description="Helical" evidence="1">
    <location>
        <begin position="12"/>
        <end position="34"/>
    </location>
</feature>
<feature type="domain" description="Phosphatidic acid phosphatase type 2/haloperoxidase" evidence="2">
    <location>
        <begin position="91"/>
        <end position="196"/>
    </location>
</feature>
<dbReference type="Gene3D" id="1.20.144.10">
    <property type="entry name" value="Phosphatidic acid phosphatase type 2/haloperoxidase"/>
    <property type="match status" value="2"/>
</dbReference>
<feature type="transmembrane region" description="Helical" evidence="1">
    <location>
        <begin position="55"/>
        <end position="87"/>
    </location>
</feature>
<organism evidence="3 4">
    <name type="scientific">Microbacterium terricola</name>
    <dbReference type="NCBI Taxonomy" id="344163"/>
    <lineage>
        <taxon>Bacteria</taxon>
        <taxon>Bacillati</taxon>
        <taxon>Actinomycetota</taxon>
        <taxon>Actinomycetes</taxon>
        <taxon>Micrococcales</taxon>
        <taxon>Microbacteriaceae</taxon>
        <taxon>Microbacterium</taxon>
    </lineage>
</organism>
<sequence length="216" mass="22257">MSPAAVSFARPLWVGLGLLGAAVLLGAGIAFGFGEQPWAIDAAWQDFISATRGPVMLAFAYGMDFVGGGWFAVFVVPIGGAIALLIARRPWGALYWVLVSAVSAGIVQVLKHLVGRARPEDMIVISDFGSFPSGHVANAATLAVALFVLFPRVWVAVAGGVWVVLMAFSRTYLGAHWLSDTLGGALVGASAALLTAAALAAPLQAEGDRRAAPSLG</sequence>
<feature type="transmembrane region" description="Helical" evidence="1">
    <location>
        <begin position="185"/>
        <end position="205"/>
    </location>
</feature>
<reference evidence="3 4" key="1">
    <citation type="submission" date="2022-12" db="EMBL/GenBank/DDBJ databases">
        <title>Microbacterium terricola strain KV-448 chromosome, complete genome.</title>
        <authorList>
            <person name="Oshima T."/>
            <person name="Moriya T."/>
            <person name="Bessho Y."/>
        </authorList>
    </citation>
    <scope>NUCLEOTIDE SEQUENCE [LARGE SCALE GENOMIC DNA]</scope>
    <source>
        <strain evidence="3 4">KV-448</strain>
    </source>
</reference>
<keyword evidence="4" id="KW-1185">Reference proteome</keyword>